<feature type="non-terminal residue" evidence="3">
    <location>
        <position position="1"/>
    </location>
</feature>
<dbReference type="Gene3D" id="3.40.50.1820">
    <property type="entry name" value="alpha/beta hydrolase"/>
    <property type="match status" value="2"/>
</dbReference>
<feature type="domain" description="PKD" evidence="2">
    <location>
        <begin position="851"/>
        <end position="902"/>
    </location>
</feature>
<dbReference type="STRING" id="890420.SAMN05216226_1091"/>
<dbReference type="InterPro" id="IPR000601">
    <property type="entry name" value="PKD_dom"/>
</dbReference>
<dbReference type="PROSITE" id="PS50093">
    <property type="entry name" value="PKD"/>
    <property type="match status" value="2"/>
</dbReference>
<dbReference type="InterPro" id="IPR035986">
    <property type="entry name" value="PKD_dom_sf"/>
</dbReference>
<evidence type="ECO:0000313" key="4">
    <source>
        <dbReference type="Proteomes" id="UP000198856"/>
    </source>
</evidence>
<dbReference type="SUPFAM" id="SSF53474">
    <property type="entry name" value="alpha/beta-Hydrolases"/>
    <property type="match status" value="2"/>
</dbReference>
<feature type="domain" description="PKD" evidence="2">
    <location>
        <begin position="326"/>
        <end position="406"/>
    </location>
</feature>
<feature type="compositionally biased region" description="Low complexity" evidence="1">
    <location>
        <begin position="929"/>
        <end position="983"/>
    </location>
</feature>
<feature type="compositionally biased region" description="Basic and acidic residues" evidence="1">
    <location>
        <begin position="1"/>
        <end position="10"/>
    </location>
</feature>
<protein>
    <submittedName>
        <fullName evidence="3">PKD domain-containing protein</fullName>
    </submittedName>
</protein>
<dbReference type="AlphaFoldDB" id="A0A1G8WI05"/>
<feature type="region of interest" description="Disordered" evidence="1">
    <location>
        <begin position="906"/>
        <end position="995"/>
    </location>
</feature>
<evidence type="ECO:0000259" key="2">
    <source>
        <dbReference type="PROSITE" id="PS50093"/>
    </source>
</evidence>
<dbReference type="SUPFAM" id="SSF49299">
    <property type="entry name" value="PKD domain"/>
    <property type="match status" value="2"/>
</dbReference>
<feature type="region of interest" description="Disordered" evidence="1">
    <location>
        <begin position="1"/>
        <end position="23"/>
    </location>
</feature>
<dbReference type="CDD" id="cd00146">
    <property type="entry name" value="PKD"/>
    <property type="match status" value="2"/>
</dbReference>
<feature type="compositionally biased region" description="Polar residues" evidence="1">
    <location>
        <begin position="908"/>
        <end position="918"/>
    </location>
</feature>
<dbReference type="Pfam" id="PF18911">
    <property type="entry name" value="PKD_4"/>
    <property type="match status" value="2"/>
</dbReference>
<evidence type="ECO:0000313" key="3">
    <source>
        <dbReference type="EMBL" id="SDJ77170.1"/>
    </source>
</evidence>
<feature type="compositionally biased region" description="Polar residues" evidence="1">
    <location>
        <begin position="51"/>
        <end position="60"/>
    </location>
</feature>
<feature type="compositionally biased region" description="Polar residues" evidence="1">
    <location>
        <begin position="544"/>
        <end position="553"/>
    </location>
</feature>
<dbReference type="SMART" id="SM00089">
    <property type="entry name" value="PKD"/>
    <property type="match status" value="2"/>
</dbReference>
<proteinExistence type="predicted"/>
<sequence length="1021" mass="110859">GTVLGDHETDVEPEIGPTLVEADPEAGFEYPYFLYAPTRDEGDEPRPVLAQPNNTGYSTDDFSVHRERAKETAERSSGRQIVDRLTAPFLVPVFPRPRPDSQNPNGYNHALDRDMFELEEGPLERVDKQLLAMVDDARDRLDDEGYPVAEGLLLNGFSASGNFVERFASLHPDEVIAVTAGGINGMPLLPLDRADGRELPYHVGVGDIEELTGDAFDADAFADVHRFLYLGEIDVSDTIPYGDVFPADLREVALDVFGSNMQRDRLPYAKQVYEDVEANAVFRMYEREPHTPRPAIDDMVAFHERSLAGESIDDIRADLGGNVPELGAHVESDVTELEVDESVTFDGSRSSLDAGEITDYEWTIDGDRTATGETVTHTFETAGGHAVQLRVETADGTADETVHQVVVGGGQSVSEPVIEVSEQSFADRTVTIDRVATDRPARLGVSGLTGTIGLDADEERANLTLDLTERPSPGEELRVSLYDADTGQGFASKTVSVTGDLSDRTEGVEPTLIEADPDAGFEYPYFLYAPERYADETPGPMVVQPNNTGTSTDDFSRHRERAREAVERNPGRLVADSFASPLLVPVFPRPRSGEINFRYYTHQLDRDTLEIDEGPLERIDRQLLAMVDDARDRLDDEGYPVADGLAIDGFSASGNFANRFTALHPEEVSSVTAGGVNGMPLLPRESAQSQPLDYHVGVGDIEELTGDSFDLEAYRDVDQLLYMGEFDDSDTIPYGDAFSEELRDAALSVFGPHMTDDRFPYGRAVYDAFNIGTVFRTYPGSAHTPRPAIRDILRFHKASFTGTDTETLRARFGGQTANTRAHVRFAPTRPAVDERVTFDASQSNIRGVDAEPESYEWAFADGRTATGPVARHTFDSTGRHAVELTVTYTDGTVVTAVEYVPVGPDGTQVYNDGVTSETGGEPIAYRSQSESSTPTATETPTPTETTPTPTATETPTETATPTATATPTETTPEAEPSPTSAPAADDDGASVFGFGVGSALAGLGTAAYAVARRLGDEDETE</sequence>
<gene>
    <name evidence="3" type="ORF">SAMN05216226_1091</name>
</gene>
<feature type="region of interest" description="Disordered" evidence="1">
    <location>
        <begin position="37"/>
        <end position="60"/>
    </location>
</feature>
<dbReference type="InterPro" id="IPR013783">
    <property type="entry name" value="Ig-like_fold"/>
</dbReference>
<keyword evidence="4" id="KW-1185">Reference proteome</keyword>
<name>A0A1G8WI05_9EURY</name>
<accession>A0A1G8WI05</accession>
<dbReference type="Gene3D" id="2.60.40.10">
    <property type="entry name" value="Immunoglobulins"/>
    <property type="match status" value="2"/>
</dbReference>
<dbReference type="InterPro" id="IPR022409">
    <property type="entry name" value="PKD/Chitinase_dom"/>
</dbReference>
<evidence type="ECO:0000256" key="1">
    <source>
        <dbReference type="SAM" id="MobiDB-lite"/>
    </source>
</evidence>
<dbReference type="InterPro" id="IPR029058">
    <property type="entry name" value="AB_hydrolase_fold"/>
</dbReference>
<dbReference type="Proteomes" id="UP000198856">
    <property type="component" value="Unassembled WGS sequence"/>
</dbReference>
<feature type="region of interest" description="Disordered" evidence="1">
    <location>
        <begin position="537"/>
        <end position="556"/>
    </location>
</feature>
<organism evidence="3 4">
    <name type="scientific">Halovenus aranensis</name>
    <dbReference type="NCBI Taxonomy" id="890420"/>
    <lineage>
        <taxon>Archaea</taxon>
        <taxon>Methanobacteriati</taxon>
        <taxon>Methanobacteriota</taxon>
        <taxon>Stenosarchaea group</taxon>
        <taxon>Halobacteria</taxon>
        <taxon>Halobacteriales</taxon>
        <taxon>Haloarculaceae</taxon>
        <taxon>Halovenus</taxon>
    </lineage>
</organism>
<dbReference type="EMBL" id="FNFC01000009">
    <property type="protein sequence ID" value="SDJ77170.1"/>
    <property type="molecule type" value="Genomic_DNA"/>
</dbReference>
<dbReference type="RefSeq" id="WP_092702565.1">
    <property type="nucleotide sequence ID" value="NZ_FNFC01000009.1"/>
</dbReference>
<dbReference type="OrthoDB" id="8638at2157"/>
<reference evidence="3 4" key="1">
    <citation type="submission" date="2016-10" db="EMBL/GenBank/DDBJ databases">
        <authorList>
            <person name="de Groot N.N."/>
        </authorList>
    </citation>
    <scope>NUCLEOTIDE SEQUENCE [LARGE SCALE GENOMIC DNA]</scope>
    <source>
        <strain evidence="3 4">IBRC-M10015</strain>
    </source>
</reference>